<protein>
    <submittedName>
        <fullName evidence="2">Uncharacterized protein</fullName>
    </submittedName>
</protein>
<reference evidence="2 3" key="1">
    <citation type="submission" date="2024-01" db="EMBL/GenBank/DDBJ databases">
        <authorList>
            <person name="Alioto T."/>
            <person name="Alioto T."/>
            <person name="Gomez Garrido J."/>
        </authorList>
    </citation>
    <scope>NUCLEOTIDE SEQUENCE [LARGE SCALE GENOMIC DNA]</scope>
</reference>
<accession>A0AAV1Q040</accession>
<proteinExistence type="predicted"/>
<dbReference type="Proteomes" id="UP001314229">
    <property type="component" value="Unassembled WGS sequence"/>
</dbReference>
<organism evidence="2 3">
    <name type="scientific">Scomber scombrus</name>
    <name type="common">Atlantic mackerel</name>
    <name type="synonym">Scomber vernalis</name>
    <dbReference type="NCBI Taxonomy" id="13677"/>
    <lineage>
        <taxon>Eukaryota</taxon>
        <taxon>Metazoa</taxon>
        <taxon>Chordata</taxon>
        <taxon>Craniata</taxon>
        <taxon>Vertebrata</taxon>
        <taxon>Euteleostomi</taxon>
        <taxon>Actinopterygii</taxon>
        <taxon>Neopterygii</taxon>
        <taxon>Teleostei</taxon>
        <taxon>Neoteleostei</taxon>
        <taxon>Acanthomorphata</taxon>
        <taxon>Pelagiaria</taxon>
        <taxon>Scombriformes</taxon>
        <taxon>Scombridae</taxon>
        <taxon>Scomber</taxon>
    </lineage>
</organism>
<name>A0AAV1Q040_SCOSC</name>
<evidence type="ECO:0000313" key="2">
    <source>
        <dbReference type="EMBL" id="CAK6977727.1"/>
    </source>
</evidence>
<dbReference type="EMBL" id="CAWUFR010000426">
    <property type="protein sequence ID" value="CAK6977727.1"/>
    <property type="molecule type" value="Genomic_DNA"/>
</dbReference>
<evidence type="ECO:0000256" key="1">
    <source>
        <dbReference type="SAM" id="MobiDB-lite"/>
    </source>
</evidence>
<evidence type="ECO:0000313" key="3">
    <source>
        <dbReference type="Proteomes" id="UP001314229"/>
    </source>
</evidence>
<feature type="compositionally biased region" description="Basic and acidic residues" evidence="1">
    <location>
        <begin position="35"/>
        <end position="47"/>
    </location>
</feature>
<sequence length="87" mass="9915">MMSGRRSALQTGCRWRDERSGMEIKEQIRNSSGGRGEERRRSGRGDEGSAWTRRTDFLNSNYKFLLLPAQSHGEDLTSNHPQFLSGL</sequence>
<keyword evidence="3" id="KW-1185">Reference proteome</keyword>
<dbReference type="AlphaFoldDB" id="A0AAV1Q040"/>
<gene>
    <name evidence="2" type="ORF">FSCOSCO3_A011996</name>
</gene>
<comment type="caution">
    <text evidence="2">The sequence shown here is derived from an EMBL/GenBank/DDBJ whole genome shotgun (WGS) entry which is preliminary data.</text>
</comment>
<feature type="compositionally biased region" description="Basic and acidic residues" evidence="1">
    <location>
        <begin position="14"/>
        <end position="28"/>
    </location>
</feature>
<feature type="region of interest" description="Disordered" evidence="1">
    <location>
        <begin position="1"/>
        <end position="52"/>
    </location>
</feature>